<dbReference type="AlphaFoldDB" id="A0A2M9CP60"/>
<sequence>MIGIPDVTGGLQAQRSRLDRALDALEEGAALLARDSPADWRGPARDAFDGARHTVRGHAVEARARVSDARANTDAAITTLAGRAG</sequence>
<gene>
    <name evidence="1" type="ORF">CLV46_3281</name>
</gene>
<protein>
    <submittedName>
        <fullName evidence="1">Uncharacterized protein</fullName>
    </submittedName>
</protein>
<accession>A0A2M9CP60</accession>
<dbReference type="EMBL" id="PGFF01000001">
    <property type="protein sequence ID" value="PJJ73685.1"/>
    <property type="molecule type" value="Genomic_DNA"/>
</dbReference>
<dbReference type="Proteomes" id="UP000228758">
    <property type="component" value="Unassembled WGS sequence"/>
</dbReference>
<evidence type="ECO:0000313" key="2">
    <source>
        <dbReference type="Proteomes" id="UP000228758"/>
    </source>
</evidence>
<name>A0A2M9CP60_9MICO</name>
<evidence type="ECO:0000313" key="1">
    <source>
        <dbReference type="EMBL" id="PJJ73685.1"/>
    </source>
</evidence>
<proteinExistence type="predicted"/>
<reference evidence="1 2" key="1">
    <citation type="submission" date="2017-11" db="EMBL/GenBank/DDBJ databases">
        <title>Genomic Encyclopedia of Archaeal and Bacterial Type Strains, Phase II (KMG-II): From Individual Species to Whole Genera.</title>
        <authorList>
            <person name="Goeker M."/>
        </authorList>
    </citation>
    <scope>NUCLEOTIDE SEQUENCE [LARGE SCALE GENOMIC DNA]</scope>
    <source>
        <strain evidence="1 2">DSM 27393</strain>
    </source>
</reference>
<keyword evidence="2" id="KW-1185">Reference proteome</keyword>
<comment type="caution">
    <text evidence="1">The sequence shown here is derived from an EMBL/GenBank/DDBJ whole genome shotgun (WGS) entry which is preliminary data.</text>
</comment>
<organism evidence="1 2">
    <name type="scientific">Diaminobutyricimonas aerilata</name>
    <dbReference type="NCBI Taxonomy" id="1162967"/>
    <lineage>
        <taxon>Bacteria</taxon>
        <taxon>Bacillati</taxon>
        <taxon>Actinomycetota</taxon>
        <taxon>Actinomycetes</taxon>
        <taxon>Micrococcales</taxon>
        <taxon>Microbacteriaceae</taxon>
        <taxon>Diaminobutyricimonas</taxon>
    </lineage>
</organism>
<dbReference type="RefSeq" id="WP_100365738.1">
    <property type="nucleotide sequence ID" value="NZ_PGFF01000001.1"/>
</dbReference>